<protein>
    <submittedName>
        <fullName evidence="1">Uncharacterized protein</fullName>
    </submittedName>
</protein>
<sequence>MILNRSTSAVNGAVVQVPQLVRSALHTMTS</sequence>
<proteinExistence type="predicted"/>
<reference evidence="1 2" key="1">
    <citation type="submission" date="2023-07" db="EMBL/GenBank/DDBJ databases">
        <title>Sequencing the genomes of 1000 actinobacteria strains.</title>
        <authorList>
            <person name="Klenk H.-P."/>
        </authorList>
    </citation>
    <scope>NUCLEOTIDE SEQUENCE [LARGE SCALE GENOMIC DNA]</scope>
    <source>
        <strain evidence="1 2">DSM 14785</strain>
    </source>
</reference>
<evidence type="ECO:0000313" key="1">
    <source>
        <dbReference type="EMBL" id="MDQ0424980.1"/>
    </source>
</evidence>
<accession>A0ABU0GHY0</accession>
<name>A0ABU0GHY0_9CELL</name>
<dbReference type="EMBL" id="JAUSVM010000001">
    <property type="protein sequence ID" value="MDQ0424980.1"/>
    <property type="molecule type" value="Genomic_DNA"/>
</dbReference>
<comment type="caution">
    <text evidence="1">The sequence shown here is derived from an EMBL/GenBank/DDBJ whole genome shotgun (WGS) entry which is preliminary data.</text>
</comment>
<dbReference type="Proteomes" id="UP001240250">
    <property type="component" value="Unassembled WGS sequence"/>
</dbReference>
<evidence type="ECO:0000313" key="2">
    <source>
        <dbReference type="Proteomes" id="UP001240250"/>
    </source>
</evidence>
<keyword evidence="2" id="KW-1185">Reference proteome</keyword>
<organism evidence="1 2">
    <name type="scientific">Cellulomonas iranensis</name>
    <dbReference type="NCBI Taxonomy" id="76862"/>
    <lineage>
        <taxon>Bacteria</taxon>
        <taxon>Bacillati</taxon>
        <taxon>Actinomycetota</taxon>
        <taxon>Actinomycetes</taxon>
        <taxon>Micrococcales</taxon>
        <taxon>Cellulomonadaceae</taxon>
        <taxon>Cellulomonas</taxon>
    </lineage>
</organism>
<gene>
    <name evidence="1" type="ORF">JO380_001361</name>
</gene>